<evidence type="ECO:0000256" key="1">
    <source>
        <dbReference type="SAM" id="MobiDB-lite"/>
    </source>
</evidence>
<dbReference type="Proteomes" id="UP000604046">
    <property type="component" value="Unassembled WGS sequence"/>
</dbReference>
<gene>
    <name evidence="2" type="ORF">SNAT2548_LOCUS27292</name>
</gene>
<name>A0A812SQG5_9DINO</name>
<accession>A0A812SQG5</accession>
<organism evidence="2 3">
    <name type="scientific">Symbiodinium natans</name>
    <dbReference type="NCBI Taxonomy" id="878477"/>
    <lineage>
        <taxon>Eukaryota</taxon>
        <taxon>Sar</taxon>
        <taxon>Alveolata</taxon>
        <taxon>Dinophyceae</taxon>
        <taxon>Suessiales</taxon>
        <taxon>Symbiodiniaceae</taxon>
        <taxon>Symbiodinium</taxon>
    </lineage>
</organism>
<dbReference type="OrthoDB" id="441882at2759"/>
<comment type="caution">
    <text evidence="2">The sequence shown here is derived from an EMBL/GenBank/DDBJ whole genome shotgun (WGS) entry which is preliminary data.</text>
</comment>
<evidence type="ECO:0000313" key="2">
    <source>
        <dbReference type="EMBL" id="CAE7486478.1"/>
    </source>
</evidence>
<dbReference type="EMBL" id="CAJNDS010002461">
    <property type="protein sequence ID" value="CAE7486478.1"/>
    <property type="molecule type" value="Genomic_DNA"/>
</dbReference>
<feature type="compositionally biased region" description="Basic residues" evidence="1">
    <location>
        <begin position="291"/>
        <end position="302"/>
    </location>
</feature>
<sequence>MAGAEDFVWPGADTQDAEPSAPSTSAGTPAPLTAPGVVPPLMPGMMMPGMLPGMAMPGMMPGMMPGANPLMMASMMNPMMAMMLGGVGGAAGMAAAGEPKAEEPSKVETPIDNRVRELCRDYGIEDRLMRKLNDVMMRRPDTFEEDLVTVRSRLSKERPDIGVLITQLDRGIFVTRSNIHPDMMAVVNKYKLDDRATQRLVESMRKRKKTMQEDLKAIDVRLASAERPSGLLMTLLQGLDTTGKLPVAPKSLGLPGSYGAEREEKEKERPKERDRDRGDRGRDRERDRDKKRSRSRSRGRRK</sequence>
<evidence type="ECO:0000313" key="3">
    <source>
        <dbReference type="Proteomes" id="UP000604046"/>
    </source>
</evidence>
<proteinExistence type="predicted"/>
<keyword evidence="3" id="KW-1185">Reference proteome</keyword>
<feature type="region of interest" description="Disordered" evidence="1">
    <location>
        <begin position="242"/>
        <end position="302"/>
    </location>
</feature>
<feature type="region of interest" description="Disordered" evidence="1">
    <location>
        <begin position="1"/>
        <end position="35"/>
    </location>
</feature>
<feature type="compositionally biased region" description="Basic and acidic residues" evidence="1">
    <location>
        <begin position="260"/>
        <end position="290"/>
    </location>
</feature>
<reference evidence="2" key="1">
    <citation type="submission" date="2021-02" db="EMBL/GenBank/DDBJ databases">
        <authorList>
            <person name="Dougan E. K."/>
            <person name="Rhodes N."/>
            <person name="Thang M."/>
            <person name="Chan C."/>
        </authorList>
    </citation>
    <scope>NUCLEOTIDE SEQUENCE</scope>
</reference>
<dbReference type="AlphaFoldDB" id="A0A812SQG5"/>
<protein>
    <submittedName>
        <fullName evidence="2">Uncharacterized protein</fullName>
    </submittedName>
</protein>